<sequence length="71" mass="7752">MNLLSRSGDWIFTPRSAEPKKIYSGNGGAELNDRRHDPYCGFGTDCARDRGTNQTSEGLKPDKLPRPGGQG</sequence>
<reference evidence="2" key="1">
    <citation type="journal article" date="2014" name="Int. J. Syst. Evol. Microbiol.">
        <title>Complete genome sequence of Corynebacterium casei LMG S-19264T (=DSM 44701T), isolated from a smear-ripened cheese.</title>
        <authorList>
            <consortium name="US DOE Joint Genome Institute (JGI-PGF)"/>
            <person name="Walter F."/>
            <person name="Albersmeier A."/>
            <person name="Kalinowski J."/>
            <person name="Ruckert C."/>
        </authorList>
    </citation>
    <scope>NUCLEOTIDE SEQUENCE</scope>
    <source>
        <strain evidence="2">KCTC 32437</strain>
    </source>
</reference>
<name>A0A918VS62_9HYPH</name>
<dbReference type="Proteomes" id="UP000646579">
    <property type="component" value="Unassembled WGS sequence"/>
</dbReference>
<keyword evidence="3" id="KW-1185">Reference proteome</keyword>
<protein>
    <submittedName>
        <fullName evidence="2">Uncharacterized protein</fullName>
    </submittedName>
</protein>
<evidence type="ECO:0000313" key="2">
    <source>
        <dbReference type="EMBL" id="GHA19456.1"/>
    </source>
</evidence>
<dbReference type="AlphaFoldDB" id="A0A918VS62"/>
<organism evidence="2 3">
    <name type="scientific">Devosia pacifica</name>
    <dbReference type="NCBI Taxonomy" id="1335967"/>
    <lineage>
        <taxon>Bacteria</taxon>
        <taxon>Pseudomonadati</taxon>
        <taxon>Pseudomonadota</taxon>
        <taxon>Alphaproteobacteria</taxon>
        <taxon>Hyphomicrobiales</taxon>
        <taxon>Devosiaceae</taxon>
        <taxon>Devosia</taxon>
    </lineage>
</organism>
<evidence type="ECO:0000256" key="1">
    <source>
        <dbReference type="SAM" id="MobiDB-lite"/>
    </source>
</evidence>
<comment type="caution">
    <text evidence="2">The sequence shown here is derived from an EMBL/GenBank/DDBJ whole genome shotgun (WGS) entry which is preliminary data.</text>
</comment>
<evidence type="ECO:0000313" key="3">
    <source>
        <dbReference type="Proteomes" id="UP000646579"/>
    </source>
</evidence>
<gene>
    <name evidence="2" type="ORF">GCM10007989_13780</name>
</gene>
<reference evidence="2" key="2">
    <citation type="submission" date="2020-09" db="EMBL/GenBank/DDBJ databases">
        <authorList>
            <person name="Sun Q."/>
            <person name="Kim S."/>
        </authorList>
    </citation>
    <scope>NUCLEOTIDE SEQUENCE</scope>
    <source>
        <strain evidence="2">KCTC 32437</strain>
    </source>
</reference>
<feature type="region of interest" description="Disordered" evidence="1">
    <location>
        <begin position="45"/>
        <end position="71"/>
    </location>
</feature>
<proteinExistence type="predicted"/>
<accession>A0A918VS62</accession>
<feature type="region of interest" description="Disordered" evidence="1">
    <location>
        <begin position="18"/>
        <end position="37"/>
    </location>
</feature>
<dbReference type="EMBL" id="BMZE01000001">
    <property type="protein sequence ID" value="GHA19456.1"/>
    <property type="molecule type" value="Genomic_DNA"/>
</dbReference>